<proteinExistence type="predicted"/>
<feature type="non-terminal residue" evidence="2">
    <location>
        <position position="1"/>
    </location>
</feature>
<keyword evidence="3" id="KW-1185">Reference proteome</keyword>
<evidence type="ECO:0008006" key="4">
    <source>
        <dbReference type="Google" id="ProtNLM"/>
    </source>
</evidence>
<keyword evidence="1" id="KW-0812">Transmembrane</keyword>
<name>A0AAV5TFD3_9BILA</name>
<keyword evidence="1" id="KW-1133">Transmembrane helix</keyword>
<dbReference type="EMBL" id="BTSX01000004">
    <property type="protein sequence ID" value="GMS93074.1"/>
    <property type="molecule type" value="Genomic_DNA"/>
</dbReference>
<accession>A0AAV5TFD3</accession>
<gene>
    <name evidence="2" type="ORF">PENTCL1PPCAC_15249</name>
</gene>
<dbReference type="PANTHER" id="PTHR22945:SF40">
    <property type="entry name" value="SERPENTINE RECEPTOR, CLASS D (DELTA)-RELATED"/>
    <property type="match status" value="1"/>
</dbReference>
<protein>
    <recommendedName>
        <fullName evidence="4">G protein-coupled receptor</fullName>
    </recommendedName>
</protein>
<sequence length="137" mass="15631">LYYTSFEIPPMELLITLNFEQYPASWHPDITDWRFASALSVVCILSPSAMAMIFFVRMRLLREIRQMVGNSSYFQDTLRFLQDSGAKDHHSHIARALSCQMLLPLGLALACAAWMAEIIGILSGEIAERLVMTVREY</sequence>
<keyword evidence="1" id="KW-0472">Membrane</keyword>
<comment type="caution">
    <text evidence="2">The sequence shown here is derived from an EMBL/GenBank/DDBJ whole genome shotgun (WGS) entry which is preliminary data.</text>
</comment>
<evidence type="ECO:0000313" key="3">
    <source>
        <dbReference type="Proteomes" id="UP001432027"/>
    </source>
</evidence>
<feature type="non-terminal residue" evidence="2">
    <location>
        <position position="137"/>
    </location>
</feature>
<dbReference type="PANTHER" id="PTHR22945">
    <property type="entry name" value="SERPENTINE RECEPTOR, CLASS D DELTA"/>
    <property type="match status" value="1"/>
</dbReference>
<feature type="transmembrane region" description="Helical" evidence="1">
    <location>
        <begin position="35"/>
        <end position="56"/>
    </location>
</feature>
<dbReference type="AlphaFoldDB" id="A0AAV5TFD3"/>
<organism evidence="2 3">
    <name type="scientific">Pristionchus entomophagus</name>
    <dbReference type="NCBI Taxonomy" id="358040"/>
    <lineage>
        <taxon>Eukaryota</taxon>
        <taxon>Metazoa</taxon>
        <taxon>Ecdysozoa</taxon>
        <taxon>Nematoda</taxon>
        <taxon>Chromadorea</taxon>
        <taxon>Rhabditida</taxon>
        <taxon>Rhabditina</taxon>
        <taxon>Diplogasteromorpha</taxon>
        <taxon>Diplogasteroidea</taxon>
        <taxon>Neodiplogasteridae</taxon>
        <taxon>Pristionchus</taxon>
    </lineage>
</organism>
<evidence type="ECO:0000256" key="1">
    <source>
        <dbReference type="SAM" id="Phobius"/>
    </source>
</evidence>
<evidence type="ECO:0000313" key="2">
    <source>
        <dbReference type="EMBL" id="GMS93074.1"/>
    </source>
</evidence>
<dbReference type="InterPro" id="IPR050920">
    <property type="entry name" value="Nematode_rcpt-like_delta"/>
</dbReference>
<dbReference type="Proteomes" id="UP001432027">
    <property type="component" value="Unassembled WGS sequence"/>
</dbReference>
<feature type="transmembrane region" description="Helical" evidence="1">
    <location>
        <begin position="101"/>
        <end position="122"/>
    </location>
</feature>
<reference evidence="2" key="1">
    <citation type="submission" date="2023-10" db="EMBL/GenBank/DDBJ databases">
        <title>Genome assembly of Pristionchus species.</title>
        <authorList>
            <person name="Yoshida K."/>
            <person name="Sommer R.J."/>
        </authorList>
    </citation>
    <scope>NUCLEOTIDE SEQUENCE</scope>
    <source>
        <strain evidence="2">RS0144</strain>
    </source>
</reference>